<dbReference type="SMART" id="SM00239">
    <property type="entry name" value="C2"/>
    <property type="match status" value="2"/>
</dbReference>
<dbReference type="GO" id="GO:0005544">
    <property type="term" value="F:calcium-dependent phospholipid binding"/>
    <property type="evidence" value="ECO:0007669"/>
    <property type="project" value="TreeGrafter"/>
</dbReference>
<dbReference type="GO" id="GO:0000149">
    <property type="term" value="F:SNARE binding"/>
    <property type="evidence" value="ECO:0007669"/>
    <property type="project" value="TreeGrafter"/>
</dbReference>
<dbReference type="SUPFAM" id="SSF49562">
    <property type="entry name" value="C2 domain (Calcium/lipid-binding domain, CaLB)"/>
    <property type="match status" value="2"/>
</dbReference>
<dbReference type="WBParaSite" id="ECPE_0000628201-mRNA-1">
    <property type="protein sequence ID" value="ECPE_0000628201-mRNA-1"/>
    <property type="gene ID" value="ECPE_0000628201"/>
</dbReference>
<dbReference type="Gene3D" id="2.60.40.150">
    <property type="entry name" value="C2 domain"/>
    <property type="match status" value="2"/>
</dbReference>
<dbReference type="Pfam" id="PF00168">
    <property type="entry name" value="C2"/>
    <property type="match status" value="2"/>
</dbReference>
<protein>
    <submittedName>
        <fullName evidence="5">C2 domain-containing protein</fullName>
    </submittedName>
</protein>
<reference evidence="3 4" key="2">
    <citation type="submission" date="2018-11" db="EMBL/GenBank/DDBJ databases">
        <authorList>
            <consortium name="Pathogen Informatics"/>
        </authorList>
    </citation>
    <scope>NUCLEOTIDE SEQUENCE [LARGE SCALE GENOMIC DNA]</scope>
    <source>
        <strain evidence="3 4">Egypt</strain>
    </source>
</reference>
<dbReference type="EMBL" id="UZAN01043251">
    <property type="protein sequence ID" value="VDP77863.1"/>
    <property type="molecule type" value="Genomic_DNA"/>
</dbReference>
<dbReference type="OrthoDB" id="10259057at2759"/>
<dbReference type="GO" id="GO:0005509">
    <property type="term" value="F:calcium ion binding"/>
    <property type="evidence" value="ECO:0007669"/>
    <property type="project" value="TreeGrafter"/>
</dbReference>
<dbReference type="GO" id="GO:0001786">
    <property type="term" value="F:phosphatidylserine binding"/>
    <property type="evidence" value="ECO:0007669"/>
    <property type="project" value="TreeGrafter"/>
</dbReference>
<dbReference type="GO" id="GO:0030276">
    <property type="term" value="F:clathrin binding"/>
    <property type="evidence" value="ECO:0007669"/>
    <property type="project" value="TreeGrafter"/>
</dbReference>
<name>A0A183AH34_9TREM</name>
<dbReference type="PROSITE" id="PS50004">
    <property type="entry name" value="C2"/>
    <property type="match status" value="2"/>
</dbReference>
<organism evidence="5">
    <name type="scientific">Echinostoma caproni</name>
    <dbReference type="NCBI Taxonomy" id="27848"/>
    <lineage>
        <taxon>Eukaryota</taxon>
        <taxon>Metazoa</taxon>
        <taxon>Spiralia</taxon>
        <taxon>Lophotrochozoa</taxon>
        <taxon>Platyhelminthes</taxon>
        <taxon>Trematoda</taxon>
        <taxon>Digenea</taxon>
        <taxon>Plagiorchiida</taxon>
        <taxon>Echinostomata</taxon>
        <taxon>Echinostomatoidea</taxon>
        <taxon>Echinostomatidae</taxon>
        <taxon>Echinostoma</taxon>
    </lineage>
</organism>
<feature type="domain" description="C2" evidence="2">
    <location>
        <begin position="226"/>
        <end position="351"/>
    </location>
</feature>
<keyword evidence="4" id="KW-1185">Reference proteome</keyword>
<dbReference type="AlphaFoldDB" id="A0A183AH34"/>
<evidence type="ECO:0000259" key="2">
    <source>
        <dbReference type="PROSITE" id="PS50004"/>
    </source>
</evidence>
<feature type="transmembrane region" description="Helical" evidence="1">
    <location>
        <begin position="30"/>
        <end position="55"/>
    </location>
</feature>
<feature type="domain" description="C2" evidence="2">
    <location>
        <begin position="85"/>
        <end position="211"/>
    </location>
</feature>
<dbReference type="PANTHER" id="PTHR10024">
    <property type="entry name" value="SYNAPTOTAGMIN"/>
    <property type="match status" value="1"/>
</dbReference>
<keyword evidence="1" id="KW-0812">Transmembrane</keyword>
<dbReference type="Proteomes" id="UP000272942">
    <property type="component" value="Unassembled WGS sequence"/>
</dbReference>
<evidence type="ECO:0000313" key="5">
    <source>
        <dbReference type="WBParaSite" id="ECPE_0000628201-mRNA-1"/>
    </source>
</evidence>
<keyword evidence="1" id="KW-0472">Membrane</keyword>
<evidence type="ECO:0000313" key="3">
    <source>
        <dbReference type="EMBL" id="VDP77863.1"/>
    </source>
</evidence>
<dbReference type="GO" id="GO:0048791">
    <property type="term" value="P:calcium ion-regulated exocytosis of neurotransmitter"/>
    <property type="evidence" value="ECO:0007669"/>
    <property type="project" value="TreeGrafter"/>
</dbReference>
<evidence type="ECO:0000256" key="1">
    <source>
        <dbReference type="SAM" id="Phobius"/>
    </source>
</evidence>
<dbReference type="GO" id="GO:0031045">
    <property type="term" value="C:dense core granule"/>
    <property type="evidence" value="ECO:0007669"/>
    <property type="project" value="TreeGrafter"/>
</dbReference>
<gene>
    <name evidence="3" type="ORF">ECPE_LOCUS6269</name>
</gene>
<accession>A0A183AH34</accession>
<sequence length="373" mass="41936">MASTDNNLSNIPFLRDMAINFNVKNIPLAIFFFVLICIGSVFAVVVIILCIKSCIRRAILSKARRKPIKGVFLDEILDPIVEPGMCGLLTFALEYDVSSKCLQVVIVEAKDLKNPIDSNKHDVYATARLLVLLDKMCVPRGKWYKTSVERDTLAPKWHFACPFTITEYELKNATLIIEVFHCDSLGQAHCSGRLEVAIGDIDMNEYVGGTYDKTAGLLSAAPTCKSTGELCVGLAYLSNPGCVETFIYEARKLDFGHLLTQGQDAIYIQVELKYRKRTFASYETKSKVDLINPYFNEKAVLPIKPKYLDQACVVYSLKKRRTLKRSNVLARAVVGSVSPLTNGVKHWDDMRKHSPRTHVMWHLLVPEANRLDP</sequence>
<dbReference type="GO" id="GO:0030424">
    <property type="term" value="C:axon"/>
    <property type="evidence" value="ECO:0007669"/>
    <property type="project" value="TreeGrafter"/>
</dbReference>
<reference evidence="5" key="1">
    <citation type="submission" date="2016-06" db="UniProtKB">
        <authorList>
            <consortium name="WormBaseParasite"/>
        </authorList>
    </citation>
    <scope>IDENTIFICATION</scope>
</reference>
<keyword evidence="1" id="KW-1133">Transmembrane helix</keyword>
<evidence type="ECO:0000313" key="4">
    <source>
        <dbReference type="Proteomes" id="UP000272942"/>
    </source>
</evidence>
<dbReference type="GO" id="GO:0005886">
    <property type="term" value="C:plasma membrane"/>
    <property type="evidence" value="ECO:0007669"/>
    <property type="project" value="TreeGrafter"/>
</dbReference>
<dbReference type="GO" id="GO:0030672">
    <property type="term" value="C:synaptic vesicle membrane"/>
    <property type="evidence" value="ECO:0007669"/>
    <property type="project" value="TreeGrafter"/>
</dbReference>
<dbReference type="PANTHER" id="PTHR10024:SF250">
    <property type="entry name" value="SYNAPTOTAGMIN-13"/>
    <property type="match status" value="1"/>
</dbReference>
<dbReference type="CDD" id="cd00030">
    <property type="entry name" value="C2"/>
    <property type="match status" value="1"/>
</dbReference>
<dbReference type="InterPro" id="IPR000008">
    <property type="entry name" value="C2_dom"/>
</dbReference>
<dbReference type="GO" id="GO:0048488">
    <property type="term" value="P:synaptic vesicle endocytosis"/>
    <property type="evidence" value="ECO:0007669"/>
    <property type="project" value="TreeGrafter"/>
</dbReference>
<proteinExistence type="predicted"/>
<dbReference type="InterPro" id="IPR035892">
    <property type="entry name" value="C2_domain_sf"/>
</dbReference>